<dbReference type="PIRSF" id="PIRSF039012">
    <property type="entry name" value="ASP"/>
    <property type="match status" value="1"/>
</dbReference>
<keyword evidence="7" id="KW-1185">Reference proteome</keyword>
<protein>
    <recommendedName>
        <fullName evidence="5">Succinylglutamate desuccinylase/Aspartoacylase catalytic domain-containing protein</fullName>
    </recommendedName>
</protein>
<organism evidence="6 7">
    <name type="scientific">Pedobacter xixiisoli</name>
    <dbReference type="NCBI Taxonomy" id="1476464"/>
    <lineage>
        <taxon>Bacteria</taxon>
        <taxon>Pseudomonadati</taxon>
        <taxon>Bacteroidota</taxon>
        <taxon>Sphingobacteriia</taxon>
        <taxon>Sphingobacteriales</taxon>
        <taxon>Sphingobacteriaceae</taxon>
        <taxon>Pedobacter</taxon>
    </lineage>
</organism>
<evidence type="ECO:0000256" key="4">
    <source>
        <dbReference type="ARBA" id="ARBA00022833"/>
    </source>
</evidence>
<dbReference type="RefSeq" id="WP_240774990.1">
    <property type="nucleotide sequence ID" value="NZ_OCMT01000001.1"/>
</dbReference>
<keyword evidence="4" id="KW-0862">Zinc</keyword>
<evidence type="ECO:0000313" key="6">
    <source>
        <dbReference type="EMBL" id="SOD11887.1"/>
    </source>
</evidence>
<dbReference type="GO" id="GO:0016811">
    <property type="term" value="F:hydrolase activity, acting on carbon-nitrogen (but not peptide) bonds, in linear amides"/>
    <property type="evidence" value="ECO:0007669"/>
    <property type="project" value="InterPro"/>
</dbReference>
<reference evidence="7" key="1">
    <citation type="submission" date="2017-09" db="EMBL/GenBank/DDBJ databases">
        <authorList>
            <person name="Varghese N."/>
            <person name="Submissions S."/>
        </authorList>
    </citation>
    <scope>NUCLEOTIDE SEQUENCE [LARGE SCALE GENOMIC DNA]</scope>
    <source>
        <strain evidence="7">CGMCC 1.12803</strain>
    </source>
</reference>
<dbReference type="GO" id="GO:0016788">
    <property type="term" value="F:hydrolase activity, acting on ester bonds"/>
    <property type="evidence" value="ECO:0007669"/>
    <property type="project" value="InterPro"/>
</dbReference>
<dbReference type="InterPro" id="IPR053138">
    <property type="entry name" value="N-alpha-Ac-DABA_deacetylase"/>
</dbReference>
<dbReference type="InterPro" id="IPR055438">
    <property type="entry name" value="AstE_AspA_cat"/>
</dbReference>
<keyword evidence="3" id="KW-0378">Hydrolase</keyword>
<evidence type="ECO:0000259" key="5">
    <source>
        <dbReference type="Pfam" id="PF24827"/>
    </source>
</evidence>
<gene>
    <name evidence="6" type="ORF">SAMN06297358_0384</name>
</gene>
<feature type="domain" description="Succinylglutamate desuccinylase/Aspartoacylase catalytic" evidence="5">
    <location>
        <begin position="48"/>
        <end position="241"/>
    </location>
</feature>
<comment type="cofactor">
    <cofactor evidence="1">
        <name>Zn(2+)</name>
        <dbReference type="ChEBI" id="CHEBI:29105"/>
    </cofactor>
</comment>
<dbReference type="PANTHER" id="PTHR37326:SF1">
    <property type="entry name" value="BLL3975 PROTEIN"/>
    <property type="match status" value="1"/>
</dbReference>
<evidence type="ECO:0000313" key="7">
    <source>
        <dbReference type="Proteomes" id="UP000219281"/>
    </source>
</evidence>
<dbReference type="CDD" id="cd18174">
    <property type="entry name" value="M14_ASTE_ASPA_like"/>
    <property type="match status" value="1"/>
</dbReference>
<sequence>MNLLNSKAQTVDVSKLKPASRTDTSFVVGIGDTQSYLPITIFKGKEKGPVFTIVAGIHGYEYPPIVAVQELINEIDVQTLKGTLIVLPMANVGAFYGRTPFLNPLDGKNLNNAFPGSANGTVTEQIAHLISTVIIPQSDVFLDIHAGDANEDLLPFVCYYNNTSTPKQTALARTLSLASGFEYVVAYPYTLTETEPAKYAFKQATQKGITALSFEAGKLGNVQIDQVRAIKVGVYSLLSHLKMQPLKNISKVKTISLNSQAYIKVPQSGLFYSKLKAGDKVKKGEKLGYISNEFGTKLEDVVSTADGIILYKVGTPPVNKGETLFCIGY</sequence>
<dbReference type="SUPFAM" id="SSF53187">
    <property type="entry name" value="Zn-dependent exopeptidases"/>
    <property type="match status" value="1"/>
</dbReference>
<dbReference type="Pfam" id="PF24827">
    <property type="entry name" value="AstE_AspA_cat"/>
    <property type="match status" value="1"/>
</dbReference>
<dbReference type="Proteomes" id="UP000219281">
    <property type="component" value="Unassembled WGS sequence"/>
</dbReference>
<dbReference type="GO" id="GO:0046872">
    <property type="term" value="F:metal ion binding"/>
    <property type="evidence" value="ECO:0007669"/>
    <property type="project" value="UniProtKB-KW"/>
</dbReference>
<name>A0A285ZQG6_9SPHI</name>
<keyword evidence="2" id="KW-0479">Metal-binding</keyword>
<proteinExistence type="predicted"/>
<evidence type="ECO:0000256" key="2">
    <source>
        <dbReference type="ARBA" id="ARBA00022723"/>
    </source>
</evidence>
<dbReference type="InterPro" id="IPR043795">
    <property type="entry name" value="N-alpha-Ac-DABA-like"/>
</dbReference>
<evidence type="ECO:0000256" key="1">
    <source>
        <dbReference type="ARBA" id="ARBA00001947"/>
    </source>
</evidence>
<dbReference type="Gene3D" id="3.40.630.10">
    <property type="entry name" value="Zn peptidases"/>
    <property type="match status" value="1"/>
</dbReference>
<evidence type="ECO:0000256" key="3">
    <source>
        <dbReference type="ARBA" id="ARBA00022801"/>
    </source>
</evidence>
<dbReference type="EMBL" id="OCMT01000001">
    <property type="protein sequence ID" value="SOD11887.1"/>
    <property type="molecule type" value="Genomic_DNA"/>
</dbReference>
<dbReference type="AlphaFoldDB" id="A0A285ZQG6"/>
<accession>A0A285ZQG6</accession>
<dbReference type="PANTHER" id="PTHR37326">
    <property type="entry name" value="BLL3975 PROTEIN"/>
    <property type="match status" value="1"/>
</dbReference>